<dbReference type="InterPro" id="IPR006500">
    <property type="entry name" value="Helicase_put_C_phage/plasmid"/>
</dbReference>
<evidence type="ECO:0000313" key="7">
    <source>
        <dbReference type="Proteomes" id="UP000318437"/>
    </source>
</evidence>
<reference evidence="6 7" key="1">
    <citation type="submission" date="2019-02" db="EMBL/GenBank/DDBJ databases">
        <title>Deep-cultivation of Planctomycetes and their phenomic and genomic characterization uncovers novel biology.</title>
        <authorList>
            <person name="Wiegand S."/>
            <person name="Jogler M."/>
            <person name="Boedeker C."/>
            <person name="Pinto D."/>
            <person name="Vollmers J."/>
            <person name="Rivas-Marin E."/>
            <person name="Kohn T."/>
            <person name="Peeters S.H."/>
            <person name="Heuer A."/>
            <person name="Rast P."/>
            <person name="Oberbeckmann S."/>
            <person name="Bunk B."/>
            <person name="Jeske O."/>
            <person name="Meyerdierks A."/>
            <person name="Storesund J.E."/>
            <person name="Kallscheuer N."/>
            <person name="Luecker S."/>
            <person name="Lage O.M."/>
            <person name="Pohl T."/>
            <person name="Merkel B.J."/>
            <person name="Hornburger P."/>
            <person name="Mueller R.-W."/>
            <person name="Bruemmer F."/>
            <person name="Labrenz M."/>
            <person name="Spormann A.M."/>
            <person name="Op Den Camp H."/>
            <person name="Overmann J."/>
            <person name="Amann R."/>
            <person name="Jetten M.S.M."/>
            <person name="Mascher T."/>
            <person name="Medema M.H."/>
            <person name="Devos D.P."/>
            <person name="Kaster A.-K."/>
            <person name="Ovreas L."/>
            <person name="Rohde M."/>
            <person name="Galperin M.Y."/>
            <person name="Jogler C."/>
        </authorList>
    </citation>
    <scope>NUCLEOTIDE SEQUENCE [LARGE SCALE GENOMIC DNA]</scope>
    <source>
        <strain evidence="6 7">Pla144</strain>
    </source>
</reference>
<dbReference type="Pfam" id="PF12965">
    <property type="entry name" value="DUF3854"/>
    <property type="match status" value="1"/>
</dbReference>
<dbReference type="InterPro" id="IPR034154">
    <property type="entry name" value="TOPRIM_DnaG/twinkle"/>
</dbReference>
<dbReference type="PROSITE" id="PS51206">
    <property type="entry name" value="SF3_HELICASE_1"/>
    <property type="match status" value="1"/>
</dbReference>
<evidence type="ECO:0000256" key="4">
    <source>
        <dbReference type="SAM" id="MobiDB-lite"/>
    </source>
</evidence>
<proteinExistence type="predicted"/>
<dbReference type="InterPro" id="IPR014015">
    <property type="entry name" value="Helicase_SF3_DNA-vir"/>
</dbReference>
<evidence type="ECO:0000256" key="3">
    <source>
        <dbReference type="ARBA" id="ARBA00022840"/>
    </source>
</evidence>
<evidence type="ECO:0000313" key="6">
    <source>
        <dbReference type="EMBL" id="TWU27542.1"/>
    </source>
</evidence>
<feature type="compositionally biased region" description="Polar residues" evidence="4">
    <location>
        <begin position="1"/>
        <end position="15"/>
    </location>
</feature>
<dbReference type="CDD" id="cd01029">
    <property type="entry name" value="TOPRIM_primases"/>
    <property type="match status" value="1"/>
</dbReference>
<dbReference type="GO" id="GO:0005524">
    <property type="term" value="F:ATP binding"/>
    <property type="evidence" value="ECO:0007669"/>
    <property type="project" value="UniProtKB-KW"/>
</dbReference>
<dbReference type="Gene3D" id="3.40.1360.10">
    <property type="match status" value="1"/>
</dbReference>
<dbReference type="OrthoDB" id="288091at2"/>
<dbReference type="InterPro" id="IPR051620">
    <property type="entry name" value="ORF904-like_C"/>
</dbReference>
<dbReference type="InterPro" id="IPR027417">
    <property type="entry name" value="P-loop_NTPase"/>
</dbReference>
<dbReference type="Proteomes" id="UP000318437">
    <property type="component" value="Unassembled WGS sequence"/>
</dbReference>
<dbReference type="Gene3D" id="3.40.50.300">
    <property type="entry name" value="P-loop containing nucleotide triphosphate hydrolases"/>
    <property type="match status" value="1"/>
</dbReference>
<sequence length="711" mass="78509">MLNFNDTISTTTTANRKTEEPFLSEAHRKELAEGSGLTMETIRAAGYYTETNRGNLAAILNRSSYPASYGAALVIPYYDSTGTVVHKRVKPNNPPKDNKGKLNKYLQPSGVPNRAYIPQATRKILSDPTARLVIGEGEKKTDAATQAGFPCIGLPGVECWHSANRMALLPDLARIAWKGREVFIAFDSDTAENEQVERAARQLAAVLKDHGAKVRIVRIPPAENGDKQGIDDFIVAQGAAEFQKLLQQASEPESPESDDLKGKAKNADPGVEADYILAISKIAELSPLRFWRGGWWWWCHGRFQEKPVEEVRAQVVNLMNDRWLDLKSRIVGDVVEHLKAKSILPTAIEPTKWLGKAPHGWKAADCLATRTEVVHLPSLVDREALFSVPASPAFFTTTAVEFSVDLDAPPPQRWLAFLNSLWADDLQSIQVLQEIFGYLLTTDTSQQKMFMLVGPKRSGKGTIARVLTALVGQGNVVSPTLSSLTGTFGLQPLLGKSVAVIADARMSGRTDQAVIVERLLSITGEDTQTIERKYLTTVTCKLPTRFLILSNELPRLNDASGAVISRFIMLTTNQSFYGAEDHNLIDKLLQELPGIFLWAIGGWQRLRERGRFVQPDSSLEALGEMNDLSSPVAAFVRDCCRVGPGEVVSVADMFAAWKKWCETQGRDKYVSTIQTLGRDLLAVEPRIRRAQPRDDGGRVRVYQGIGLQDGF</sequence>
<dbReference type="NCBIfam" id="TIGR01613">
    <property type="entry name" value="primase_Cterm"/>
    <property type="match status" value="1"/>
</dbReference>
<keyword evidence="7" id="KW-1185">Reference proteome</keyword>
<dbReference type="RefSeq" id="WP_146450736.1">
    <property type="nucleotide sequence ID" value="NZ_SJPS01000003.1"/>
</dbReference>
<evidence type="ECO:0000256" key="2">
    <source>
        <dbReference type="ARBA" id="ARBA00022801"/>
    </source>
</evidence>
<protein>
    <recommendedName>
        <fullName evidence="5">SF3 helicase domain-containing protein</fullName>
    </recommendedName>
</protein>
<name>A0A5C6CSP9_9BACT</name>
<evidence type="ECO:0000256" key="1">
    <source>
        <dbReference type="ARBA" id="ARBA00022741"/>
    </source>
</evidence>
<gene>
    <name evidence="6" type="ORF">Pla144_23190</name>
</gene>
<dbReference type="SUPFAM" id="SSF52540">
    <property type="entry name" value="P-loop containing nucleoside triphosphate hydrolases"/>
    <property type="match status" value="1"/>
</dbReference>
<dbReference type="GO" id="GO:0016787">
    <property type="term" value="F:hydrolase activity"/>
    <property type="evidence" value="ECO:0007669"/>
    <property type="project" value="UniProtKB-KW"/>
</dbReference>
<dbReference type="AlphaFoldDB" id="A0A5C6CSP9"/>
<dbReference type="InterPro" id="IPR024385">
    <property type="entry name" value="DUF3854"/>
</dbReference>
<accession>A0A5C6CSP9</accession>
<feature type="domain" description="SF3 helicase" evidence="5">
    <location>
        <begin position="427"/>
        <end position="585"/>
    </location>
</feature>
<dbReference type="InterPro" id="IPR045455">
    <property type="entry name" value="NrS-1_pol-like_helicase"/>
</dbReference>
<feature type="region of interest" description="Disordered" evidence="4">
    <location>
        <begin position="1"/>
        <end position="22"/>
    </location>
</feature>
<dbReference type="EMBL" id="SJPS01000003">
    <property type="protein sequence ID" value="TWU27542.1"/>
    <property type="molecule type" value="Genomic_DNA"/>
</dbReference>
<dbReference type="Pfam" id="PF19263">
    <property type="entry name" value="DUF5906"/>
    <property type="match status" value="1"/>
</dbReference>
<evidence type="ECO:0000259" key="5">
    <source>
        <dbReference type="PROSITE" id="PS51206"/>
    </source>
</evidence>
<keyword evidence="1" id="KW-0547">Nucleotide-binding</keyword>
<keyword evidence="3" id="KW-0067">ATP-binding</keyword>
<dbReference type="PANTHER" id="PTHR35372">
    <property type="entry name" value="ATP BINDING PROTEIN-RELATED"/>
    <property type="match status" value="1"/>
</dbReference>
<keyword evidence="2" id="KW-0378">Hydrolase</keyword>
<dbReference type="PANTHER" id="PTHR35372:SF2">
    <property type="entry name" value="SF3 HELICASE DOMAIN-CONTAINING PROTEIN"/>
    <property type="match status" value="1"/>
</dbReference>
<comment type="caution">
    <text evidence="6">The sequence shown here is derived from an EMBL/GenBank/DDBJ whole genome shotgun (WGS) entry which is preliminary data.</text>
</comment>
<organism evidence="6 7">
    <name type="scientific">Bythopirellula polymerisocia</name>
    <dbReference type="NCBI Taxonomy" id="2528003"/>
    <lineage>
        <taxon>Bacteria</taxon>
        <taxon>Pseudomonadati</taxon>
        <taxon>Planctomycetota</taxon>
        <taxon>Planctomycetia</taxon>
        <taxon>Pirellulales</taxon>
        <taxon>Lacipirellulaceae</taxon>
        <taxon>Bythopirellula</taxon>
    </lineage>
</organism>